<evidence type="ECO:0000256" key="1">
    <source>
        <dbReference type="SAM" id="MobiDB-lite"/>
    </source>
</evidence>
<reference evidence="3" key="1">
    <citation type="submission" date="2020-02" db="EMBL/GenBank/DDBJ databases">
        <authorList>
            <person name="Meier V. D."/>
        </authorList>
    </citation>
    <scope>NUCLEOTIDE SEQUENCE</scope>
    <source>
        <strain evidence="3">AVDCRST_MAG53</strain>
    </source>
</reference>
<feature type="compositionally biased region" description="Basic residues" evidence="1">
    <location>
        <begin position="318"/>
        <end position="338"/>
    </location>
</feature>
<keyword evidence="2" id="KW-0732">Signal</keyword>
<protein>
    <submittedName>
        <fullName evidence="3">Uncharacterized protein</fullName>
    </submittedName>
</protein>
<dbReference type="EMBL" id="CADCVR010000035">
    <property type="protein sequence ID" value="CAA9486701.1"/>
    <property type="molecule type" value="Genomic_DNA"/>
</dbReference>
<feature type="compositionally biased region" description="Low complexity" evidence="1">
    <location>
        <begin position="92"/>
        <end position="105"/>
    </location>
</feature>
<feature type="chain" id="PRO_5039037136" evidence="2">
    <location>
        <begin position="29"/>
        <end position="338"/>
    </location>
</feature>
<feature type="signal peptide" evidence="2">
    <location>
        <begin position="1"/>
        <end position="28"/>
    </location>
</feature>
<name>A0A6J4S111_9ACTN</name>
<evidence type="ECO:0000313" key="3">
    <source>
        <dbReference type="EMBL" id="CAA9486701.1"/>
    </source>
</evidence>
<dbReference type="AlphaFoldDB" id="A0A6J4S111"/>
<proteinExistence type="predicted"/>
<sequence length="338" mass="36297">MTPTGRARCRYGRASPAALLALRCRSWAARAEATTGDPFAATRQKGILNECKSVLAGCCRCGTQTGVCSEEGAAECRYGEGSTGARPPVSYSRSAAGGSAAVGTSGDRRSVRYQSRRLSLASRGAILDRHLRPRCEPSAWSSTNATPFEHGPGPARRRGHRHCGEGMLLIAHSGALWPVDPPVGQSDTDVYGSAGLRGSCVSSRLRSVSTWEVPGKIDLRSDVVRRLFGTRAETSPTSTVPAPSRRAAGVCAPRAARCSHRCYPRRGPSRTPRPSPCAPRWPRPRGRRAAGPDHPRAPRSPAAARASRRASPRPPRPPAHRRNRPAARSVRRPRHRAP</sequence>
<organism evidence="3">
    <name type="scientific">uncultured Solirubrobacteraceae bacterium</name>
    <dbReference type="NCBI Taxonomy" id="1162706"/>
    <lineage>
        <taxon>Bacteria</taxon>
        <taxon>Bacillati</taxon>
        <taxon>Actinomycetota</taxon>
        <taxon>Thermoleophilia</taxon>
        <taxon>Solirubrobacterales</taxon>
        <taxon>Solirubrobacteraceae</taxon>
        <taxon>environmental samples</taxon>
    </lineage>
</organism>
<evidence type="ECO:0000256" key="2">
    <source>
        <dbReference type="SAM" id="SignalP"/>
    </source>
</evidence>
<feature type="region of interest" description="Disordered" evidence="1">
    <location>
        <begin position="82"/>
        <end position="108"/>
    </location>
</feature>
<feature type="region of interest" description="Disordered" evidence="1">
    <location>
        <begin position="260"/>
        <end position="338"/>
    </location>
</feature>
<gene>
    <name evidence="3" type="ORF">AVDCRST_MAG53-1048</name>
</gene>
<accession>A0A6J4S111</accession>
<feature type="compositionally biased region" description="Pro residues" evidence="1">
    <location>
        <begin position="271"/>
        <end position="281"/>
    </location>
</feature>